<sequence>MGSMNIYLCLAFLLLLASTIVDSGVLDKIETARTWRRDEGQCDQCSCATLKNPECVSRMSCITCHSTNWRCNGDDCFCTQIHGGFCVTPSECKVEEC</sequence>
<name>A0A5P8I0W6_CONMA</name>
<dbReference type="AlphaFoldDB" id="A0A5P8I0W6"/>
<proteinExistence type="evidence at transcript level"/>
<keyword evidence="1" id="KW-0732">Signal</keyword>
<accession>A0A5P8I0W6</accession>
<reference evidence="2" key="1">
    <citation type="journal article" date="2019" name="Mar. Drugs">
        <title>Conotoxin diversity in the venom gland transcriptome of the Magician's Cone, Pionoconus magus.</title>
        <authorList>
            <person name="Pardos-Blas J.R."/>
            <person name="Irisarri I."/>
            <person name="Abalde S."/>
            <person name="Tenorio M.J."/>
            <person name="Zardoya R."/>
        </authorList>
    </citation>
    <scope>NUCLEOTIDE SEQUENCE</scope>
    <source>
        <tissue evidence="2">Venom gland</tissue>
    </source>
</reference>
<evidence type="ECO:0000313" key="2">
    <source>
        <dbReference type="EMBL" id="QFQ61142.1"/>
    </source>
</evidence>
<dbReference type="EMBL" id="MN517459">
    <property type="protein sequence ID" value="QFQ61142.1"/>
    <property type="molecule type" value="mRNA"/>
</dbReference>
<organism evidence="2">
    <name type="scientific">Conus magus</name>
    <name type="common">Magical cone</name>
    <dbReference type="NCBI Taxonomy" id="6492"/>
    <lineage>
        <taxon>Eukaryota</taxon>
        <taxon>Metazoa</taxon>
        <taxon>Spiralia</taxon>
        <taxon>Lophotrochozoa</taxon>
        <taxon>Mollusca</taxon>
        <taxon>Gastropoda</taxon>
        <taxon>Caenogastropoda</taxon>
        <taxon>Neogastropoda</taxon>
        <taxon>Conoidea</taxon>
        <taxon>Conidae</taxon>
        <taxon>Conus</taxon>
        <taxon>Pionoconus</taxon>
    </lineage>
</organism>
<feature type="signal peptide" evidence="1">
    <location>
        <begin position="1"/>
        <end position="23"/>
    </location>
</feature>
<feature type="chain" id="PRO_5024339512" evidence="1">
    <location>
        <begin position="24"/>
        <end position="97"/>
    </location>
</feature>
<protein>
    <submittedName>
        <fullName evidence="2">Superfamily Ggeo03-1</fullName>
    </submittedName>
</protein>
<evidence type="ECO:0000256" key="1">
    <source>
        <dbReference type="SAM" id="SignalP"/>
    </source>
</evidence>